<dbReference type="GO" id="GO:0071949">
    <property type="term" value="F:FAD binding"/>
    <property type="evidence" value="ECO:0007669"/>
    <property type="project" value="InterPro"/>
</dbReference>
<accession>A0A1L9RTQ5</accession>
<dbReference type="SUPFAM" id="SSF56176">
    <property type="entry name" value="FAD-binding/transporter-associated domain-like"/>
    <property type="match status" value="1"/>
</dbReference>
<dbReference type="InterPro" id="IPR036318">
    <property type="entry name" value="FAD-bd_PCMH-like_sf"/>
</dbReference>
<dbReference type="GeneID" id="63754170"/>
<dbReference type="PROSITE" id="PS51387">
    <property type="entry name" value="FAD_PCMH"/>
    <property type="match status" value="1"/>
</dbReference>
<feature type="domain" description="FAD-binding PCMH-type" evidence="5">
    <location>
        <begin position="58"/>
        <end position="234"/>
    </location>
</feature>
<keyword evidence="2" id="KW-0285">Flavoprotein</keyword>
<keyword evidence="4" id="KW-0560">Oxidoreductase</keyword>
<evidence type="ECO:0000313" key="6">
    <source>
        <dbReference type="EMBL" id="OJJ38284.1"/>
    </source>
</evidence>
<evidence type="ECO:0000256" key="4">
    <source>
        <dbReference type="ARBA" id="ARBA00023002"/>
    </source>
</evidence>
<dbReference type="InterPro" id="IPR006094">
    <property type="entry name" value="Oxid_FAD_bind_N"/>
</dbReference>
<dbReference type="GO" id="GO:0016491">
    <property type="term" value="F:oxidoreductase activity"/>
    <property type="evidence" value="ECO:0007669"/>
    <property type="project" value="UniProtKB-KW"/>
</dbReference>
<keyword evidence="7" id="KW-1185">Reference proteome</keyword>
<dbReference type="InterPro" id="IPR050416">
    <property type="entry name" value="FAD-linked_Oxidoreductase"/>
</dbReference>
<dbReference type="PANTHER" id="PTHR42973:SF53">
    <property type="entry name" value="FAD-BINDING PCMH-TYPE DOMAIN-CONTAINING PROTEIN-RELATED"/>
    <property type="match status" value="1"/>
</dbReference>
<dbReference type="STRING" id="1073089.A0A1L9RTQ5"/>
<dbReference type="Proteomes" id="UP000184383">
    <property type="component" value="Unassembled WGS sequence"/>
</dbReference>
<comment type="similarity">
    <text evidence="1">Belongs to the oxygen-dependent FAD-linked oxidoreductase family.</text>
</comment>
<protein>
    <recommendedName>
        <fullName evidence="5">FAD-binding PCMH-type domain-containing protein</fullName>
    </recommendedName>
</protein>
<dbReference type="Pfam" id="PF01565">
    <property type="entry name" value="FAD_binding_4"/>
    <property type="match status" value="1"/>
</dbReference>
<dbReference type="PANTHER" id="PTHR42973">
    <property type="entry name" value="BINDING OXIDOREDUCTASE, PUTATIVE (AFU_ORTHOLOGUE AFUA_1G17690)-RELATED"/>
    <property type="match status" value="1"/>
</dbReference>
<evidence type="ECO:0000256" key="3">
    <source>
        <dbReference type="ARBA" id="ARBA00022827"/>
    </source>
</evidence>
<dbReference type="EMBL" id="KV878210">
    <property type="protein sequence ID" value="OJJ38284.1"/>
    <property type="molecule type" value="Genomic_DNA"/>
</dbReference>
<proteinExistence type="inferred from homology"/>
<dbReference type="AlphaFoldDB" id="A0A1L9RTQ5"/>
<evidence type="ECO:0000259" key="5">
    <source>
        <dbReference type="PROSITE" id="PS51387"/>
    </source>
</evidence>
<gene>
    <name evidence="6" type="ORF">ASPWEDRAFT_57064</name>
</gene>
<evidence type="ECO:0000313" key="7">
    <source>
        <dbReference type="Proteomes" id="UP000184383"/>
    </source>
</evidence>
<dbReference type="OrthoDB" id="2151789at2759"/>
<evidence type="ECO:0000256" key="1">
    <source>
        <dbReference type="ARBA" id="ARBA00005466"/>
    </source>
</evidence>
<dbReference type="InterPro" id="IPR016169">
    <property type="entry name" value="FAD-bd_PCMH_sub2"/>
</dbReference>
<sequence length="497" mass="54420">MKFCPNAVALLSVFQDVCPVTKSTCCTALYNSPLSNRLILPDSPLYEAAVNNHFATNAPLYPACLLQPESVEDVSRAVSLLVETDDGSPQCQFAVRSGGHATWAGASGTRDGVTIDLSRMNSTIYNENNSTASIMAGARWGSVYKTLKPYGVAVTGGRDDTLGVGGILMGGGFSFFAARYGLLCDNVENYEVVLANGEIVNANLESSPDLFRALKGGSNNFGIITKIDLRTFKQGDLWGGIIAHDLSTTSQQISALVNFTNNVADDPHASLVSIWQYSSTLGKIAASGMQYTKPVKRPAAYREFLQIPSVANTFRFTDIFDLMKETAPPGGNRIRLLTLTFGNDERVLRKLLDVQDELVEEVKAKVHSKGWDVVSFLQPLPKLIGEFSERNGGNVLPLNRMDKNHLLYLSYISWDDSADDALFRDTGDRLISRVSEYAKSINEDNGFIYMNYADKVQNPLRSYGEENLQHILRVARKYDPTGVFQVQVPGGYKASAA</sequence>
<dbReference type="RefSeq" id="XP_040691960.1">
    <property type="nucleotide sequence ID" value="XM_040838322.1"/>
</dbReference>
<organism evidence="6 7">
    <name type="scientific">Aspergillus wentii DTO 134E9</name>
    <dbReference type="NCBI Taxonomy" id="1073089"/>
    <lineage>
        <taxon>Eukaryota</taxon>
        <taxon>Fungi</taxon>
        <taxon>Dikarya</taxon>
        <taxon>Ascomycota</taxon>
        <taxon>Pezizomycotina</taxon>
        <taxon>Eurotiomycetes</taxon>
        <taxon>Eurotiomycetidae</taxon>
        <taxon>Eurotiales</taxon>
        <taxon>Aspergillaceae</taxon>
        <taxon>Aspergillus</taxon>
        <taxon>Aspergillus subgen. Cremei</taxon>
    </lineage>
</organism>
<evidence type="ECO:0000256" key="2">
    <source>
        <dbReference type="ARBA" id="ARBA00022630"/>
    </source>
</evidence>
<dbReference type="Gene3D" id="3.30.465.10">
    <property type="match status" value="1"/>
</dbReference>
<dbReference type="InterPro" id="IPR016166">
    <property type="entry name" value="FAD-bd_PCMH"/>
</dbReference>
<reference evidence="7" key="1">
    <citation type="journal article" date="2017" name="Genome Biol.">
        <title>Comparative genomics reveals high biological diversity and specific adaptations in the industrially and medically important fungal genus Aspergillus.</title>
        <authorList>
            <person name="de Vries R.P."/>
            <person name="Riley R."/>
            <person name="Wiebenga A."/>
            <person name="Aguilar-Osorio G."/>
            <person name="Amillis S."/>
            <person name="Uchima C.A."/>
            <person name="Anderluh G."/>
            <person name="Asadollahi M."/>
            <person name="Askin M."/>
            <person name="Barry K."/>
            <person name="Battaglia E."/>
            <person name="Bayram O."/>
            <person name="Benocci T."/>
            <person name="Braus-Stromeyer S.A."/>
            <person name="Caldana C."/>
            <person name="Canovas D."/>
            <person name="Cerqueira G.C."/>
            <person name="Chen F."/>
            <person name="Chen W."/>
            <person name="Choi C."/>
            <person name="Clum A."/>
            <person name="Dos Santos R.A."/>
            <person name="Damasio A.R."/>
            <person name="Diallinas G."/>
            <person name="Emri T."/>
            <person name="Fekete E."/>
            <person name="Flipphi M."/>
            <person name="Freyberg S."/>
            <person name="Gallo A."/>
            <person name="Gournas C."/>
            <person name="Habgood R."/>
            <person name="Hainaut M."/>
            <person name="Harispe M.L."/>
            <person name="Henrissat B."/>
            <person name="Hilden K.S."/>
            <person name="Hope R."/>
            <person name="Hossain A."/>
            <person name="Karabika E."/>
            <person name="Karaffa L."/>
            <person name="Karanyi Z."/>
            <person name="Krasevec N."/>
            <person name="Kuo A."/>
            <person name="Kusch H."/>
            <person name="LaButti K."/>
            <person name="Lagendijk E.L."/>
            <person name="Lapidus A."/>
            <person name="Levasseur A."/>
            <person name="Lindquist E."/>
            <person name="Lipzen A."/>
            <person name="Logrieco A.F."/>
            <person name="MacCabe A."/>
            <person name="Maekelae M.R."/>
            <person name="Malavazi I."/>
            <person name="Melin P."/>
            <person name="Meyer V."/>
            <person name="Mielnichuk N."/>
            <person name="Miskei M."/>
            <person name="Molnar A.P."/>
            <person name="Mule G."/>
            <person name="Ngan C.Y."/>
            <person name="Orejas M."/>
            <person name="Orosz E."/>
            <person name="Ouedraogo J.P."/>
            <person name="Overkamp K.M."/>
            <person name="Park H.-S."/>
            <person name="Perrone G."/>
            <person name="Piumi F."/>
            <person name="Punt P.J."/>
            <person name="Ram A.F."/>
            <person name="Ramon A."/>
            <person name="Rauscher S."/>
            <person name="Record E."/>
            <person name="Riano-Pachon D.M."/>
            <person name="Robert V."/>
            <person name="Roehrig J."/>
            <person name="Ruller R."/>
            <person name="Salamov A."/>
            <person name="Salih N.S."/>
            <person name="Samson R.A."/>
            <person name="Sandor E."/>
            <person name="Sanguinetti M."/>
            <person name="Schuetze T."/>
            <person name="Sepcic K."/>
            <person name="Shelest E."/>
            <person name="Sherlock G."/>
            <person name="Sophianopoulou V."/>
            <person name="Squina F.M."/>
            <person name="Sun H."/>
            <person name="Susca A."/>
            <person name="Todd R.B."/>
            <person name="Tsang A."/>
            <person name="Unkles S.E."/>
            <person name="van de Wiele N."/>
            <person name="van Rossen-Uffink D."/>
            <person name="Oliveira J.V."/>
            <person name="Vesth T.C."/>
            <person name="Visser J."/>
            <person name="Yu J.-H."/>
            <person name="Zhou M."/>
            <person name="Andersen M.R."/>
            <person name="Archer D.B."/>
            <person name="Baker S.E."/>
            <person name="Benoit I."/>
            <person name="Brakhage A.A."/>
            <person name="Braus G.H."/>
            <person name="Fischer R."/>
            <person name="Frisvad J.C."/>
            <person name="Goldman G.H."/>
            <person name="Houbraken J."/>
            <person name="Oakley B."/>
            <person name="Pocsi I."/>
            <person name="Scazzocchio C."/>
            <person name="Seiboth B."/>
            <person name="vanKuyk P.A."/>
            <person name="Wortman J."/>
            <person name="Dyer P.S."/>
            <person name="Grigoriev I.V."/>
        </authorList>
    </citation>
    <scope>NUCLEOTIDE SEQUENCE [LARGE SCALE GENOMIC DNA]</scope>
    <source>
        <strain evidence="7">DTO 134E9</strain>
    </source>
</reference>
<name>A0A1L9RTQ5_ASPWE</name>
<dbReference type="VEuPathDB" id="FungiDB:ASPWEDRAFT_57064"/>
<keyword evidence="3" id="KW-0274">FAD</keyword>